<keyword evidence="4" id="KW-1185">Reference proteome</keyword>
<feature type="region of interest" description="Disordered" evidence="2">
    <location>
        <begin position="24"/>
        <end position="66"/>
    </location>
</feature>
<protein>
    <recommendedName>
        <fullName evidence="5">Pentatricopeptide repeat protein</fullName>
    </recommendedName>
</protein>
<proteinExistence type="predicted"/>
<feature type="repeat" description="PPR" evidence="1">
    <location>
        <begin position="242"/>
        <end position="276"/>
    </location>
</feature>
<dbReference type="EMBL" id="KZ988411">
    <property type="protein sequence ID" value="RKP12252.1"/>
    <property type="molecule type" value="Genomic_DNA"/>
</dbReference>
<name>A0A4P9Y174_9FUNG</name>
<sequence>MIPGTRPSRSTDVTPVAQTVSSILSAAKERQKSAMERLSERGRGRGRDPPSSEMIDPDRQSQGSRSQHLILRQFYAQLSRAGPLHHLLTTFHFIRQHGLERHIPSLFLRHLLDRLLLSSNPLLTSKNTPWKGKSKKRLEKEDYLIEEINGILSILRMRGRLGTAEVQKVLRWIYLISNPSSPTIGQPHIPPSLSWLRRAPLDPISRHILLLYARPHFSAQTFAQLVETTMKDIEEFDKDSIDSHYYTLAMDAWLRAKEPKRVWEIYQKMLRAGHPLHYSSVNLLLRLLHIIGSPVRDMEVVWQGVGRQFQDPSGWSILCKACIALRDTDTLRRLVRQAAARGWEVEAHLTSAEIVEISCLSSHYGRDQGYGENDTEKMMNKESLNGGLGMRGALDSTCTIAIK</sequence>
<feature type="compositionally biased region" description="Basic and acidic residues" evidence="2">
    <location>
        <begin position="27"/>
        <end position="50"/>
    </location>
</feature>
<evidence type="ECO:0000313" key="4">
    <source>
        <dbReference type="Proteomes" id="UP000267251"/>
    </source>
</evidence>
<dbReference type="OrthoDB" id="10522141at2759"/>
<dbReference type="PROSITE" id="PS51375">
    <property type="entry name" value="PPR"/>
    <property type="match status" value="1"/>
</dbReference>
<evidence type="ECO:0008006" key="5">
    <source>
        <dbReference type="Google" id="ProtNLM"/>
    </source>
</evidence>
<evidence type="ECO:0000256" key="1">
    <source>
        <dbReference type="PROSITE-ProRule" id="PRU00708"/>
    </source>
</evidence>
<gene>
    <name evidence="3" type="ORF">BJ684DRAFT_17244</name>
</gene>
<dbReference type="AlphaFoldDB" id="A0A4P9Y174"/>
<dbReference type="Proteomes" id="UP000267251">
    <property type="component" value="Unassembled WGS sequence"/>
</dbReference>
<dbReference type="Gene3D" id="1.25.40.10">
    <property type="entry name" value="Tetratricopeptide repeat domain"/>
    <property type="match status" value="1"/>
</dbReference>
<evidence type="ECO:0000313" key="3">
    <source>
        <dbReference type="EMBL" id="RKP12252.1"/>
    </source>
</evidence>
<evidence type="ECO:0000256" key="2">
    <source>
        <dbReference type="SAM" id="MobiDB-lite"/>
    </source>
</evidence>
<reference evidence="4" key="1">
    <citation type="journal article" date="2018" name="Nat. Microbiol.">
        <title>Leveraging single-cell genomics to expand the fungal tree of life.</title>
        <authorList>
            <person name="Ahrendt S.R."/>
            <person name="Quandt C.A."/>
            <person name="Ciobanu D."/>
            <person name="Clum A."/>
            <person name="Salamov A."/>
            <person name="Andreopoulos B."/>
            <person name="Cheng J.F."/>
            <person name="Woyke T."/>
            <person name="Pelin A."/>
            <person name="Henrissat B."/>
            <person name="Reynolds N.K."/>
            <person name="Benny G.L."/>
            <person name="Smith M.E."/>
            <person name="James T.Y."/>
            <person name="Grigoriev I.V."/>
        </authorList>
    </citation>
    <scope>NUCLEOTIDE SEQUENCE [LARGE SCALE GENOMIC DNA]</scope>
</reference>
<dbReference type="InterPro" id="IPR011990">
    <property type="entry name" value="TPR-like_helical_dom_sf"/>
</dbReference>
<accession>A0A4P9Y174</accession>
<organism evidence="3 4">
    <name type="scientific">Piptocephalis cylindrospora</name>
    <dbReference type="NCBI Taxonomy" id="1907219"/>
    <lineage>
        <taxon>Eukaryota</taxon>
        <taxon>Fungi</taxon>
        <taxon>Fungi incertae sedis</taxon>
        <taxon>Zoopagomycota</taxon>
        <taxon>Zoopagomycotina</taxon>
        <taxon>Zoopagomycetes</taxon>
        <taxon>Zoopagales</taxon>
        <taxon>Piptocephalidaceae</taxon>
        <taxon>Piptocephalis</taxon>
    </lineage>
</organism>
<dbReference type="InterPro" id="IPR002885">
    <property type="entry name" value="PPR_rpt"/>
</dbReference>